<comment type="caution">
    <text evidence="1">The sequence shown here is derived from an EMBL/GenBank/DDBJ whole genome shotgun (WGS) entry which is preliminary data.</text>
</comment>
<name>A0A841C9M7_9PSEU</name>
<accession>A0A841C9M7</accession>
<organism evidence="1 2">
    <name type="scientific">Saccharothrix tamanrassetensis</name>
    <dbReference type="NCBI Taxonomy" id="1051531"/>
    <lineage>
        <taxon>Bacteria</taxon>
        <taxon>Bacillati</taxon>
        <taxon>Actinomycetota</taxon>
        <taxon>Actinomycetes</taxon>
        <taxon>Pseudonocardiales</taxon>
        <taxon>Pseudonocardiaceae</taxon>
        <taxon>Saccharothrix</taxon>
    </lineage>
</organism>
<dbReference type="AlphaFoldDB" id="A0A841C9M7"/>
<evidence type="ECO:0000313" key="2">
    <source>
        <dbReference type="Proteomes" id="UP000547510"/>
    </source>
</evidence>
<protein>
    <submittedName>
        <fullName evidence="1">Putative kinase</fullName>
    </submittedName>
</protein>
<gene>
    <name evidence="1" type="ORF">FHS29_000213</name>
</gene>
<dbReference type="Gene3D" id="3.40.50.300">
    <property type="entry name" value="P-loop containing nucleotide triphosphate hydrolases"/>
    <property type="match status" value="1"/>
</dbReference>
<keyword evidence="1" id="KW-0808">Transferase</keyword>
<reference evidence="1 2" key="1">
    <citation type="submission" date="2020-08" db="EMBL/GenBank/DDBJ databases">
        <title>Genomic Encyclopedia of Type Strains, Phase III (KMG-III): the genomes of soil and plant-associated and newly described type strains.</title>
        <authorList>
            <person name="Whitman W."/>
        </authorList>
    </citation>
    <scope>NUCLEOTIDE SEQUENCE [LARGE SCALE GENOMIC DNA]</scope>
    <source>
        <strain evidence="1 2">CECT 8640</strain>
    </source>
</reference>
<evidence type="ECO:0000313" key="1">
    <source>
        <dbReference type="EMBL" id="MBB5953643.1"/>
    </source>
</evidence>
<proteinExistence type="predicted"/>
<dbReference type="GO" id="GO:0016301">
    <property type="term" value="F:kinase activity"/>
    <property type="evidence" value="ECO:0007669"/>
    <property type="project" value="UniProtKB-KW"/>
</dbReference>
<keyword evidence="2" id="KW-1185">Reference proteome</keyword>
<dbReference type="Proteomes" id="UP000547510">
    <property type="component" value="Unassembled WGS sequence"/>
</dbReference>
<dbReference type="RefSeq" id="WP_184687342.1">
    <property type="nucleotide sequence ID" value="NZ_JACHJN010000001.1"/>
</dbReference>
<dbReference type="InterPro" id="IPR027417">
    <property type="entry name" value="P-loop_NTPase"/>
</dbReference>
<keyword evidence="1" id="KW-0418">Kinase</keyword>
<sequence>MIVDATGHRRETRSRLRLRAESLGGEFVGVECVCSDERAQRGRVEGRVRGIPGWHPTVSWEHVLRMKGLWESWDEPHLVVDSAVDPPDVVLSKVSAYL</sequence>
<dbReference type="EMBL" id="JACHJN010000001">
    <property type="protein sequence ID" value="MBB5953643.1"/>
    <property type="molecule type" value="Genomic_DNA"/>
</dbReference>